<dbReference type="eggNOG" id="COG3177">
    <property type="taxonomic scope" value="Bacteria"/>
</dbReference>
<accession>D0WHX0</accession>
<dbReference type="Proteomes" id="UP000006001">
    <property type="component" value="Unassembled WGS sequence"/>
</dbReference>
<organism evidence="2 3">
    <name type="scientific">Slackia exigua (strain ATCC 700122 / DSM 15923 / CIP 105133 / JCM 11022 / KCTC 5966 / S-7)</name>
    <dbReference type="NCBI Taxonomy" id="649764"/>
    <lineage>
        <taxon>Bacteria</taxon>
        <taxon>Bacillati</taxon>
        <taxon>Actinomycetota</taxon>
        <taxon>Coriobacteriia</taxon>
        <taxon>Eggerthellales</taxon>
        <taxon>Eggerthellaceae</taxon>
        <taxon>Slackia</taxon>
    </lineage>
</organism>
<name>D0WHX0_SLAES</name>
<sequence>MPNGSVGTGEARRGDRREREMRGILDTTAFQSLMRRAWLAPLRKADIDVSELPEGCGIEDAWKALTTVRYAQSFHSPRALRSSIESRDGWHTVPVSLQRTLDEISALTRKGSDLDLRAHERKGRGFITQQYVEEMVCNLSFDGFEVGYEDLRAVILGDRPPLDAAEMLALNFHRIMYGLDEFENAPFDEATLEGLYEKLTEGTQGPLAAADALPRSPLFEHYAMECGRDGCGRPTLRIVVDAATGCASDPPRYPLMNSMLVNCQFWRAALFPSCNNLMGCVASRLYLLQQGHPVFRYVPKIRILEKWRAGGYGDAAAFTFEEALATAEENGDWTPYYDVVMRLMLKEVRSIARSLSVKARVDEDAVAGIDRIPGLAHRQRDVLRSAVLIPDKTFRISSHQKTYGIAYSTARGDLENLADAGLLSRFVDGQAYSYRAAACLRAVLSSREEPRLS</sequence>
<feature type="region of interest" description="Disordered" evidence="1">
    <location>
        <begin position="1"/>
        <end position="20"/>
    </location>
</feature>
<gene>
    <name evidence="2" type="ORF">HMPREF0762_01442</name>
</gene>
<dbReference type="AlphaFoldDB" id="D0WHX0"/>
<evidence type="ECO:0000313" key="3">
    <source>
        <dbReference type="Proteomes" id="UP000006001"/>
    </source>
</evidence>
<evidence type="ECO:0000256" key="1">
    <source>
        <dbReference type="SAM" id="MobiDB-lite"/>
    </source>
</evidence>
<feature type="compositionally biased region" description="Basic and acidic residues" evidence="1">
    <location>
        <begin position="10"/>
        <end position="20"/>
    </location>
</feature>
<protein>
    <recommendedName>
        <fullName evidence="4">Fido domain-containing protein</fullName>
    </recommendedName>
</protein>
<reference evidence="2" key="1">
    <citation type="submission" date="2009-10" db="EMBL/GenBank/DDBJ databases">
        <authorList>
            <person name="Weinstock G."/>
            <person name="Sodergren E."/>
            <person name="Clifton S."/>
            <person name="Fulton L."/>
            <person name="Fulton B."/>
            <person name="Courtney L."/>
            <person name="Fronick C."/>
            <person name="Harrison M."/>
            <person name="Strong C."/>
            <person name="Farmer C."/>
            <person name="Delahaunty K."/>
            <person name="Markovic C."/>
            <person name="Hall O."/>
            <person name="Minx P."/>
            <person name="Tomlinson C."/>
            <person name="Mitreva M."/>
            <person name="Nelson J."/>
            <person name="Hou S."/>
            <person name="Wollam A."/>
            <person name="Pepin K.H."/>
            <person name="Johnson M."/>
            <person name="Bhonagiri V."/>
            <person name="Nash W.E."/>
            <person name="Warren W."/>
            <person name="Chinwalla A."/>
            <person name="Mardis E.R."/>
            <person name="Wilson R.K."/>
        </authorList>
    </citation>
    <scope>NUCLEOTIDE SEQUENCE [LARGE SCALE GENOMIC DNA]</scope>
    <source>
        <strain evidence="2">ATCC 700122</strain>
    </source>
</reference>
<evidence type="ECO:0000313" key="2">
    <source>
        <dbReference type="EMBL" id="EEZ60917.1"/>
    </source>
</evidence>
<evidence type="ECO:0008006" key="4">
    <source>
        <dbReference type="Google" id="ProtNLM"/>
    </source>
</evidence>
<comment type="caution">
    <text evidence="2">The sequence shown here is derived from an EMBL/GenBank/DDBJ whole genome shotgun (WGS) entry which is preliminary data.</text>
</comment>
<dbReference type="STRING" id="649764.HMPREF0762_01442"/>
<dbReference type="EMBL" id="ACUX02000014">
    <property type="protein sequence ID" value="EEZ60917.1"/>
    <property type="molecule type" value="Genomic_DNA"/>
</dbReference>
<keyword evidence="3" id="KW-1185">Reference proteome</keyword>
<dbReference type="HOGENOM" id="CLU_603947_0_0_11"/>
<proteinExistence type="predicted"/>